<dbReference type="PANTHER" id="PTHR42034">
    <property type="entry name" value="CHROMOSOME 7, WHOLE GENOME SHOTGUN SEQUENCE-RELATED"/>
    <property type="match status" value="1"/>
</dbReference>
<dbReference type="EMBL" id="JAGMWT010000001">
    <property type="protein sequence ID" value="KAH7138455.1"/>
    <property type="molecule type" value="Genomic_DNA"/>
</dbReference>
<proteinExistence type="predicted"/>
<sequence>MATTSWKETRPGRFERPLSHLEKIALINRNVNKALDRDNWAKTAVAKLEFDPKLGDPEAALKIAWKQVRFNYPEIAAFPYQDSYMYRIGNPDQVSLWVTATFSVVKNTTVDELLGHIPRNEQMMCYYLPDTSEVLVRSPHYRLDARGAIFCLDYLIESLANLNWELVFGGCAKNLSPSIDEALQISYDITPSAEQAATKRIELLKPHNPALLMTPTLAANLPGATRRHFIKMSRGETRSVIRGSSSSSKDLTAAVHAALITSVAKICSPSTLHSFLASYHADLRHIIKKTSKTKHAPTSCTSVITAEIDISPSTSFETYYAQLAPVYAEGYTPYLESTVAYHEKLGAMFGPPKSPKSTFSSSSRSSSSGSEAAFDGDAQPRYGPLGVIDHQLRKTNSNGTVTVKDFWLGGETLTKRKIVHMWMWDGEMVFSCCFNESFWDSKIVNQLLEGMKRTLLDEFVLVNGVAGLRV</sequence>
<accession>A0A9P9J193</accession>
<name>A0A9P9J193_9PLEO</name>
<evidence type="ECO:0000256" key="1">
    <source>
        <dbReference type="SAM" id="MobiDB-lite"/>
    </source>
</evidence>
<dbReference type="PANTHER" id="PTHR42034:SF1">
    <property type="entry name" value="CONDENSATION DOMAIN-CONTAINING PROTEIN"/>
    <property type="match status" value="1"/>
</dbReference>
<dbReference type="Gene3D" id="3.30.559.10">
    <property type="entry name" value="Chloramphenicol acetyltransferase-like domain"/>
    <property type="match status" value="1"/>
</dbReference>
<dbReference type="OrthoDB" id="2548233at2759"/>
<feature type="region of interest" description="Disordered" evidence="1">
    <location>
        <begin position="356"/>
        <end position="379"/>
    </location>
</feature>
<evidence type="ECO:0000313" key="2">
    <source>
        <dbReference type="EMBL" id="KAH7138455.1"/>
    </source>
</evidence>
<organism evidence="2 3">
    <name type="scientific">Dendryphion nanum</name>
    <dbReference type="NCBI Taxonomy" id="256645"/>
    <lineage>
        <taxon>Eukaryota</taxon>
        <taxon>Fungi</taxon>
        <taxon>Dikarya</taxon>
        <taxon>Ascomycota</taxon>
        <taxon>Pezizomycotina</taxon>
        <taxon>Dothideomycetes</taxon>
        <taxon>Pleosporomycetidae</taxon>
        <taxon>Pleosporales</taxon>
        <taxon>Torulaceae</taxon>
        <taxon>Dendryphion</taxon>
    </lineage>
</organism>
<comment type="caution">
    <text evidence="2">The sequence shown here is derived from an EMBL/GenBank/DDBJ whole genome shotgun (WGS) entry which is preliminary data.</text>
</comment>
<dbReference type="Gene3D" id="3.30.559.30">
    <property type="entry name" value="Nonribosomal peptide synthetase, condensation domain"/>
    <property type="match status" value="1"/>
</dbReference>
<reference evidence="2" key="1">
    <citation type="journal article" date="2021" name="Nat. Commun.">
        <title>Genetic determinants of endophytism in the Arabidopsis root mycobiome.</title>
        <authorList>
            <person name="Mesny F."/>
            <person name="Miyauchi S."/>
            <person name="Thiergart T."/>
            <person name="Pickel B."/>
            <person name="Atanasova L."/>
            <person name="Karlsson M."/>
            <person name="Huettel B."/>
            <person name="Barry K.W."/>
            <person name="Haridas S."/>
            <person name="Chen C."/>
            <person name="Bauer D."/>
            <person name="Andreopoulos W."/>
            <person name="Pangilinan J."/>
            <person name="LaButti K."/>
            <person name="Riley R."/>
            <person name="Lipzen A."/>
            <person name="Clum A."/>
            <person name="Drula E."/>
            <person name="Henrissat B."/>
            <person name="Kohler A."/>
            <person name="Grigoriev I.V."/>
            <person name="Martin F.M."/>
            <person name="Hacquard S."/>
        </authorList>
    </citation>
    <scope>NUCLEOTIDE SEQUENCE</scope>
    <source>
        <strain evidence="2">MPI-CAGE-CH-0243</strain>
    </source>
</reference>
<dbReference type="AlphaFoldDB" id="A0A9P9J193"/>
<protein>
    <submittedName>
        <fullName evidence="2">Uncharacterized protein</fullName>
    </submittedName>
</protein>
<gene>
    <name evidence="2" type="ORF">B0J11DRAFT_514456</name>
</gene>
<feature type="compositionally biased region" description="Low complexity" evidence="1">
    <location>
        <begin position="356"/>
        <end position="370"/>
    </location>
</feature>
<keyword evidence="3" id="KW-1185">Reference proteome</keyword>
<dbReference type="Proteomes" id="UP000700596">
    <property type="component" value="Unassembled WGS sequence"/>
</dbReference>
<dbReference type="InterPro" id="IPR023213">
    <property type="entry name" value="CAT-like_dom_sf"/>
</dbReference>
<evidence type="ECO:0000313" key="3">
    <source>
        <dbReference type="Proteomes" id="UP000700596"/>
    </source>
</evidence>